<dbReference type="CDD" id="cd21696">
    <property type="entry name" value="GINS_B_Psf1"/>
    <property type="match status" value="1"/>
</dbReference>
<reference evidence="8" key="1">
    <citation type="journal article" date="2023" name="bioRxiv">
        <title>Scaffold-level genome assemblies of two parasitoid biocontrol wasps reveal the parthenogenesis mechanism and an associated novel virus.</title>
        <authorList>
            <person name="Inwood S."/>
            <person name="Skelly J."/>
            <person name="Guhlin J."/>
            <person name="Harrop T."/>
            <person name="Goldson S."/>
            <person name="Dearden P."/>
        </authorList>
    </citation>
    <scope>NUCLEOTIDE SEQUENCE</scope>
    <source>
        <strain evidence="8">Lincoln</strain>
        <tissue evidence="8">Whole body</tissue>
    </source>
</reference>
<evidence type="ECO:0000313" key="8">
    <source>
        <dbReference type="EMBL" id="KAK0178891.1"/>
    </source>
</evidence>
<dbReference type="Pfam" id="PF05916">
    <property type="entry name" value="Sld5"/>
    <property type="match status" value="1"/>
</dbReference>
<dbReference type="CDD" id="cd11710">
    <property type="entry name" value="GINS_A_psf1"/>
    <property type="match status" value="1"/>
</dbReference>
<dbReference type="InterPro" id="IPR036224">
    <property type="entry name" value="GINS_bundle-like_dom_sf"/>
</dbReference>
<comment type="subcellular location">
    <subcellularLocation>
        <location evidence="1 5">Nucleus</location>
    </subcellularLocation>
</comment>
<dbReference type="EMBL" id="JAQQBR010000004">
    <property type="protein sequence ID" value="KAK0178891.1"/>
    <property type="molecule type" value="Genomic_DNA"/>
</dbReference>
<evidence type="ECO:0000313" key="9">
    <source>
        <dbReference type="Proteomes" id="UP001168972"/>
    </source>
</evidence>
<feature type="domain" description="DNA replication complex GINS protein PSF1 C-terminal" evidence="7">
    <location>
        <begin position="144"/>
        <end position="194"/>
    </location>
</feature>
<dbReference type="PANTHER" id="PTHR12914:SF2">
    <property type="entry name" value="DNA REPLICATION COMPLEX GINS PROTEIN PSF1"/>
    <property type="match status" value="1"/>
</dbReference>
<dbReference type="SUPFAM" id="SSF158573">
    <property type="entry name" value="GINS helical bundle-like"/>
    <property type="match status" value="1"/>
</dbReference>
<dbReference type="InterPro" id="IPR005339">
    <property type="entry name" value="GINS_Psf1"/>
</dbReference>
<evidence type="ECO:0000259" key="7">
    <source>
        <dbReference type="Pfam" id="PF24997"/>
    </source>
</evidence>
<protein>
    <recommendedName>
        <fullName evidence="5">DNA replication complex GINS protein PSF1</fullName>
    </recommendedName>
</protein>
<reference evidence="8" key="2">
    <citation type="submission" date="2023-03" db="EMBL/GenBank/DDBJ databases">
        <authorList>
            <person name="Inwood S.N."/>
            <person name="Skelly J.G."/>
            <person name="Guhlin J."/>
            <person name="Harrop T.W.R."/>
            <person name="Goldson S.G."/>
            <person name="Dearden P.K."/>
        </authorList>
    </citation>
    <scope>NUCLEOTIDE SEQUENCE</scope>
    <source>
        <strain evidence="8">Lincoln</strain>
        <tissue evidence="8">Whole body</tissue>
    </source>
</reference>
<dbReference type="AlphaFoldDB" id="A0AA39G0I5"/>
<dbReference type="InterPro" id="IPR021151">
    <property type="entry name" value="GINS_A"/>
</dbReference>
<comment type="function">
    <text evidence="5">Required for correct functioning of the GINS complex, a complex that plays an essential role in the initiation of DNA replication, and progression of DNA replication forks. GINS complex seems to bind preferentially to single-stranded DNA.</text>
</comment>
<dbReference type="GO" id="GO:0000811">
    <property type="term" value="C:GINS complex"/>
    <property type="evidence" value="ECO:0007669"/>
    <property type="project" value="UniProtKB-UniRule"/>
</dbReference>
<evidence type="ECO:0000256" key="2">
    <source>
        <dbReference type="ARBA" id="ARBA00006677"/>
    </source>
</evidence>
<evidence type="ECO:0000256" key="5">
    <source>
        <dbReference type="RuleBase" id="RU368085"/>
    </source>
</evidence>
<evidence type="ECO:0000256" key="3">
    <source>
        <dbReference type="ARBA" id="ARBA00022705"/>
    </source>
</evidence>
<dbReference type="PANTHER" id="PTHR12914">
    <property type="entry name" value="PARTNER OF SLD5"/>
    <property type="match status" value="1"/>
</dbReference>
<comment type="similarity">
    <text evidence="2 5">Belongs to the GINS1/PSF1 family.</text>
</comment>
<comment type="caution">
    <text evidence="8">The sequence shown here is derived from an EMBL/GenBank/DDBJ whole genome shotgun (WGS) entry which is preliminary data.</text>
</comment>
<dbReference type="Pfam" id="PF24997">
    <property type="entry name" value="PSF1_C"/>
    <property type="match status" value="1"/>
</dbReference>
<keyword evidence="3 5" id="KW-0235">DNA replication</keyword>
<name>A0AA39G0I5_MICHY</name>
<dbReference type="Gene3D" id="1.20.58.1030">
    <property type="match status" value="1"/>
</dbReference>
<dbReference type="GO" id="GO:1902983">
    <property type="term" value="P:DNA strand elongation involved in mitotic DNA replication"/>
    <property type="evidence" value="ECO:0007669"/>
    <property type="project" value="TreeGrafter"/>
</dbReference>
<proteinExistence type="inferred from homology"/>
<evidence type="ECO:0000259" key="6">
    <source>
        <dbReference type="Pfam" id="PF05916"/>
    </source>
</evidence>
<evidence type="ECO:0000256" key="1">
    <source>
        <dbReference type="ARBA" id="ARBA00004123"/>
    </source>
</evidence>
<feature type="domain" description="GINS subunit" evidence="6">
    <location>
        <begin position="39"/>
        <end position="128"/>
    </location>
</feature>
<gene>
    <name evidence="8" type="ORF">PV327_007733</name>
</gene>
<keyword evidence="4 5" id="KW-0539">Nucleus</keyword>
<accession>A0AA39G0I5</accession>
<keyword evidence="9" id="KW-1185">Reference proteome</keyword>
<evidence type="ECO:0000256" key="4">
    <source>
        <dbReference type="ARBA" id="ARBA00023242"/>
    </source>
</evidence>
<dbReference type="Proteomes" id="UP001168972">
    <property type="component" value="Unassembled WGS sequence"/>
</dbReference>
<sequence>MLGRNALKLVNELSLSDDIKPFNENLVRQVIDEMQALYEANLNDVNTSVSNIESSTSRYMSVQLRHAALNRNKRCLLAYVYNRMRRLRQARWEFGSILPAEIGANMLSLESQWYQAYNKSLATYMRSIGDNQGLNLTMDMMPPKSLYIEVRCLVDYGKFELEDGQVISLKKNTHHLLPRAQCEPLIRQGILEHVNS</sequence>
<organism evidence="8 9">
    <name type="scientific">Microctonus hyperodae</name>
    <name type="common">Parasitoid wasp</name>
    <dbReference type="NCBI Taxonomy" id="165561"/>
    <lineage>
        <taxon>Eukaryota</taxon>
        <taxon>Metazoa</taxon>
        <taxon>Ecdysozoa</taxon>
        <taxon>Arthropoda</taxon>
        <taxon>Hexapoda</taxon>
        <taxon>Insecta</taxon>
        <taxon>Pterygota</taxon>
        <taxon>Neoptera</taxon>
        <taxon>Endopterygota</taxon>
        <taxon>Hymenoptera</taxon>
        <taxon>Apocrita</taxon>
        <taxon>Ichneumonoidea</taxon>
        <taxon>Braconidae</taxon>
        <taxon>Euphorinae</taxon>
        <taxon>Microctonus</taxon>
    </lineage>
</organism>
<dbReference type="InterPro" id="IPR056783">
    <property type="entry name" value="PSF1_C"/>
</dbReference>
<comment type="subunit">
    <text evidence="5">Component of the GINS complex.</text>
</comment>